<evidence type="ECO:0000313" key="2">
    <source>
        <dbReference type="Proteomes" id="UP000194948"/>
    </source>
</evidence>
<dbReference type="Proteomes" id="UP000194948">
    <property type="component" value="Chromosome"/>
</dbReference>
<protein>
    <submittedName>
        <fullName evidence="1">Uncharacterized protein</fullName>
    </submittedName>
</protein>
<reference evidence="1 2" key="2">
    <citation type="submission" date="2024-03" db="EMBL/GenBank/DDBJ databases">
        <title>The Genome Sequence of Enterococcus sp. DIV0205d.</title>
        <authorList>
            <consortium name="The Broad Institute Genomics Platform"/>
            <consortium name="The Broad Institute Microbial Omics Core"/>
            <consortium name="The Broad Institute Genomic Center for Infectious Diseases"/>
            <person name="Earl A."/>
            <person name="Manson A."/>
            <person name="Gilmore M."/>
            <person name="Schwartman J."/>
            <person name="Shea T."/>
            <person name="Abouelleil A."/>
            <person name="Cao P."/>
            <person name="Chapman S."/>
            <person name="Cusick C."/>
            <person name="Young S."/>
            <person name="Neafsey D."/>
            <person name="Nusbaum C."/>
            <person name="Birren B."/>
        </authorList>
    </citation>
    <scope>NUCLEOTIDE SEQUENCE [LARGE SCALE GENOMIC DNA]</scope>
    <source>
        <strain evidence="1 2">7F3_DIV0205</strain>
    </source>
</reference>
<keyword evidence="2" id="KW-1185">Reference proteome</keyword>
<dbReference type="AlphaFoldDB" id="A0AAQ3WD04"/>
<name>A0AAQ3WD04_9ENTE</name>
<reference evidence="2" key="1">
    <citation type="submission" date="2017-05" db="EMBL/GenBank/DDBJ databases">
        <title>The Genome Sequence of EEnterococcus faecalis 9F2_4866.</title>
        <authorList>
            <consortium name="The Broad Institute Genomics Platform"/>
            <consortium name="The Broad Institute Genomic Center for Infectious Diseases"/>
            <person name="Earl A."/>
            <person name="Manson A."/>
            <person name="Schwartman J."/>
            <person name="Gilmore M."/>
            <person name="Abouelleil A."/>
            <person name="Cao P."/>
            <person name="Chapman S."/>
            <person name="Cusick C."/>
            <person name="Shea T."/>
            <person name="Young S."/>
            <person name="Neafsey D."/>
            <person name="Nusbaum C."/>
            <person name="Birren B."/>
        </authorList>
    </citation>
    <scope>NUCLEOTIDE SEQUENCE [LARGE SCALE GENOMIC DNA]</scope>
    <source>
        <strain evidence="2">7F3_DIV0205</strain>
    </source>
</reference>
<sequence length="39" mass="4521">MLQKKETDYLEPIFGTRAESTVLPKHHLAQKSVEPRITQ</sequence>
<proteinExistence type="predicted"/>
<accession>A0AAQ3WD04</accession>
<evidence type="ECO:0000313" key="1">
    <source>
        <dbReference type="EMBL" id="WYK01711.1"/>
    </source>
</evidence>
<organism evidence="1 2">
    <name type="scientific">Candidatus Enterococcus palustris</name>
    <dbReference type="NCBI Taxonomy" id="1834189"/>
    <lineage>
        <taxon>Bacteria</taxon>
        <taxon>Bacillati</taxon>
        <taxon>Bacillota</taxon>
        <taxon>Bacilli</taxon>
        <taxon>Lactobacillales</taxon>
        <taxon>Enterococcaceae</taxon>
        <taxon>Enterococcus</taxon>
    </lineage>
</organism>
<dbReference type="EMBL" id="CP147244">
    <property type="protein sequence ID" value="WYK01711.1"/>
    <property type="molecule type" value="Genomic_DNA"/>
</dbReference>
<gene>
    <name evidence="1" type="ORF">A5821_002848</name>
</gene>